<evidence type="ECO:0000256" key="4">
    <source>
        <dbReference type="ARBA" id="ARBA00022989"/>
    </source>
</evidence>
<dbReference type="Pfam" id="PF01453">
    <property type="entry name" value="B_lectin"/>
    <property type="match status" value="1"/>
</dbReference>
<feature type="domain" description="Bulb-type lectin" evidence="8">
    <location>
        <begin position="36"/>
        <end position="158"/>
    </location>
</feature>
<keyword evidence="5" id="KW-0472">Membrane</keyword>
<dbReference type="SMART" id="SM00108">
    <property type="entry name" value="B_lectin"/>
    <property type="match status" value="1"/>
</dbReference>
<protein>
    <submittedName>
        <fullName evidence="10">Uncharacterized protein</fullName>
    </submittedName>
</protein>
<evidence type="ECO:0000313" key="11">
    <source>
        <dbReference type="Proteomes" id="UP000655225"/>
    </source>
</evidence>
<dbReference type="OrthoDB" id="1933550at2759"/>
<dbReference type="FunFam" id="2.90.10.10:FF:000005">
    <property type="entry name" value="G-type lectin S-receptor-like serine/threonine-protein kinase"/>
    <property type="match status" value="1"/>
</dbReference>
<dbReference type="Gene3D" id="2.90.10.10">
    <property type="entry name" value="Bulb-type lectin domain"/>
    <property type="match status" value="1"/>
</dbReference>
<dbReference type="Proteomes" id="UP000655225">
    <property type="component" value="Unassembled WGS sequence"/>
</dbReference>
<dbReference type="InterPro" id="IPR011009">
    <property type="entry name" value="Kinase-like_dom_sf"/>
</dbReference>
<gene>
    <name evidence="10" type="ORF">HHK36_017958</name>
</gene>
<dbReference type="InterPro" id="IPR000858">
    <property type="entry name" value="S_locus_glycoprot_dom"/>
</dbReference>
<dbReference type="PROSITE" id="PS50948">
    <property type="entry name" value="PAN"/>
    <property type="match status" value="1"/>
</dbReference>
<dbReference type="CDD" id="cd01098">
    <property type="entry name" value="PAN_AP_plant"/>
    <property type="match status" value="1"/>
</dbReference>
<comment type="caution">
    <text evidence="10">The sequence shown here is derived from an EMBL/GenBank/DDBJ whole genome shotgun (WGS) entry which is preliminary data.</text>
</comment>
<dbReference type="GO" id="GO:0016020">
    <property type="term" value="C:membrane"/>
    <property type="evidence" value="ECO:0007669"/>
    <property type="project" value="UniProtKB-SubCell"/>
</dbReference>
<dbReference type="GO" id="GO:0048544">
    <property type="term" value="P:recognition of pollen"/>
    <property type="evidence" value="ECO:0007669"/>
    <property type="project" value="InterPro"/>
</dbReference>
<dbReference type="SUPFAM" id="SSF51110">
    <property type="entry name" value="alpha-D-mannose-specific plant lectins"/>
    <property type="match status" value="1"/>
</dbReference>
<evidence type="ECO:0000259" key="8">
    <source>
        <dbReference type="PROSITE" id="PS50927"/>
    </source>
</evidence>
<evidence type="ECO:0000256" key="2">
    <source>
        <dbReference type="ARBA" id="ARBA00022692"/>
    </source>
</evidence>
<evidence type="ECO:0000256" key="5">
    <source>
        <dbReference type="ARBA" id="ARBA00023136"/>
    </source>
</evidence>
<reference evidence="10 11" key="1">
    <citation type="submission" date="2020-04" db="EMBL/GenBank/DDBJ databases">
        <title>Plant Genome Project.</title>
        <authorList>
            <person name="Zhang R.-G."/>
        </authorList>
    </citation>
    <scope>NUCLEOTIDE SEQUENCE [LARGE SCALE GENOMIC DNA]</scope>
    <source>
        <strain evidence="10">YNK0</strain>
        <tissue evidence="10">Leaf</tissue>
    </source>
</reference>
<keyword evidence="3 7" id="KW-0732">Signal</keyword>
<evidence type="ECO:0000256" key="3">
    <source>
        <dbReference type="ARBA" id="ARBA00022729"/>
    </source>
</evidence>
<dbReference type="Pfam" id="PF00954">
    <property type="entry name" value="S_locus_glycop"/>
    <property type="match status" value="1"/>
</dbReference>
<name>A0A834YY21_TETSI</name>
<proteinExistence type="predicted"/>
<dbReference type="Gene3D" id="3.50.4.10">
    <property type="entry name" value="Hepatocyte Growth Factor"/>
    <property type="match status" value="1"/>
</dbReference>
<dbReference type="SMART" id="SM00473">
    <property type="entry name" value="PAN_AP"/>
    <property type="match status" value="1"/>
</dbReference>
<dbReference type="InterPro" id="IPR036426">
    <property type="entry name" value="Bulb-type_lectin_dom_sf"/>
</dbReference>
<feature type="signal peptide" evidence="7">
    <location>
        <begin position="1"/>
        <end position="35"/>
    </location>
</feature>
<dbReference type="InterPro" id="IPR001245">
    <property type="entry name" value="Ser-Thr/Tyr_kinase_cat_dom"/>
</dbReference>
<evidence type="ECO:0000256" key="1">
    <source>
        <dbReference type="ARBA" id="ARBA00004167"/>
    </source>
</evidence>
<evidence type="ECO:0000259" key="9">
    <source>
        <dbReference type="PROSITE" id="PS50948"/>
    </source>
</evidence>
<comment type="subcellular location">
    <subcellularLocation>
        <location evidence="1">Membrane</location>
        <topology evidence="1">Single-pass membrane protein</topology>
    </subcellularLocation>
</comment>
<dbReference type="CDD" id="cd00028">
    <property type="entry name" value="B_lectin"/>
    <property type="match status" value="1"/>
</dbReference>
<dbReference type="Pfam" id="PF07714">
    <property type="entry name" value="PK_Tyr_Ser-Thr"/>
    <property type="match status" value="1"/>
</dbReference>
<dbReference type="Gene3D" id="1.10.510.10">
    <property type="entry name" value="Transferase(Phosphotransferase) domain 1"/>
    <property type="match status" value="1"/>
</dbReference>
<keyword evidence="6" id="KW-1015">Disulfide bond</keyword>
<dbReference type="GO" id="GO:0004674">
    <property type="term" value="F:protein serine/threonine kinase activity"/>
    <property type="evidence" value="ECO:0007669"/>
    <property type="project" value="InterPro"/>
</dbReference>
<dbReference type="PANTHER" id="PTHR32444">
    <property type="entry name" value="BULB-TYPE LECTIN DOMAIN-CONTAINING PROTEIN"/>
    <property type="match status" value="1"/>
</dbReference>
<keyword evidence="2" id="KW-0812">Transmembrane</keyword>
<keyword evidence="11" id="KW-1185">Reference proteome</keyword>
<dbReference type="Pfam" id="PF11883">
    <property type="entry name" value="DUF3403"/>
    <property type="match status" value="1"/>
</dbReference>
<dbReference type="PANTHER" id="PTHR32444:SF63">
    <property type="entry name" value="G-TYPE LECTIN S-RECEPTOR-LIKE SERINE_THREONINE-PROTEIN KINASE RKS1"/>
    <property type="match status" value="1"/>
</dbReference>
<dbReference type="SUPFAM" id="SSF56112">
    <property type="entry name" value="Protein kinase-like (PK-like)"/>
    <property type="match status" value="1"/>
</dbReference>
<evidence type="ECO:0000313" key="10">
    <source>
        <dbReference type="EMBL" id="KAF8396342.1"/>
    </source>
</evidence>
<evidence type="ECO:0000256" key="7">
    <source>
        <dbReference type="SAM" id="SignalP"/>
    </source>
</evidence>
<dbReference type="EMBL" id="JABCRI010000012">
    <property type="protein sequence ID" value="KAF8396342.1"/>
    <property type="molecule type" value="Genomic_DNA"/>
</dbReference>
<organism evidence="10 11">
    <name type="scientific">Tetracentron sinense</name>
    <name type="common">Spur-leaf</name>
    <dbReference type="NCBI Taxonomy" id="13715"/>
    <lineage>
        <taxon>Eukaryota</taxon>
        <taxon>Viridiplantae</taxon>
        <taxon>Streptophyta</taxon>
        <taxon>Embryophyta</taxon>
        <taxon>Tracheophyta</taxon>
        <taxon>Spermatophyta</taxon>
        <taxon>Magnoliopsida</taxon>
        <taxon>Trochodendrales</taxon>
        <taxon>Trochodendraceae</taxon>
        <taxon>Tetracentron</taxon>
    </lineage>
</organism>
<feature type="chain" id="PRO_5032640332" evidence="7">
    <location>
        <begin position="36"/>
        <end position="599"/>
    </location>
</feature>
<dbReference type="AlphaFoldDB" id="A0A834YY21"/>
<dbReference type="InterPro" id="IPR001480">
    <property type="entry name" value="Bulb-type_lectin_dom"/>
</dbReference>
<dbReference type="FunFam" id="1.10.510.10:FF:001722">
    <property type="entry name" value="G-type lectin S-receptor-like serine/threonine-protein kinase B120"/>
    <property type="match status" value="1"/>
</dbReference>
<sequence>MLIPDLQTLVAKSMSPEKWTLNSFFLFLLFQSCSSNDTITPTQPITDGEILVSEGESFALGFFSPGSSTDRYVGIWYNKVSEQTVVWVANRENPIKDSSAVLMINADGNLVLLYRNQSNLLWSTNLTVSTNDSIAKLSNSGNLILLQRNSKTILWQSFDYPTHIFLPGMKLGLNRKTGLNWLLTSWKSNNDPARGNYTFGLDPEGSPEFFLYKNSARYWRSGPWTGHGWSGVPAMTLSYMFKYSFVNNQDGIYMNYSLYNGSIFSKFVLDESGSVQRLTWVDGIRRWNLFWSAPEDRCDDYDFCGPYGYCSSNSELECRCLPGFEPKSGKDWYYRDGLGGCVRKRASRCEKGEGFLKVARVKLPDSSMARVDKGLSLHECEKQCLSNCSCTAFASADVNRGGSGCVVWYGELMDIRDYPDWGQDLYVRVDAIELGKIDFYCLLHFFFVGGYMAPEYALYGLFSTKSDVFSFGVLLLEIISGQKNNGYYHEDPSWNLIGHAWDLWNEDKALDLVDSSIVDTCPAHEVLRCIHVGFLCVQEIAKDRPTMSMVVFMLGNETTLLPPKQPAYIIRTRDGAESSSTQTGKCTVNEETITMVEAR</sequence>
<keyword evidence="4" id="KW-1133">Transmembrane helix</keyword>
<dbReference type="PROSITE" id="PS50927">
    <property type="entry name" value="BULB_LECTIN"/>
    <property type="match status" value="1"/>
</dbReference>
<dbReference type="Pfam" id="PF08276">
    <property type="entry name" value="PAN_2"/>
    <property type="match status" value="1"/>
</dbReference>
<accession>A0A834YY21</accession>
<dbReference type="OMA" id="GNCSLRM"/>
<evidence type="ECO:0000256" key="6">
    <source>
        <dbReference type="ARBA" id="ARBA00023157"/>
    </source>
</evidence>
<feature type="domain" description="Apple" evidence="9">
    <location>
        <begin position="349"/>
        <end position="430"/>
    </location>
</feature>
<dbReference type="InterPro" id="IPR021820">
    <property type="entry name" value="S-locus_recpt_kinase_C"/>
</dbReference>
<dbReference type="InterPro" id="IPR003609">
    <property type="entry name" value="Pan_app"/>
</dbReference>